<dbReference type="RefSeq" id="WP_010324541.1">
    <property type="nucleotide sequence ID" value="NZ_FTMN01000005.1"/>
</dbReference>
<gene>
    <name evidence="2" type="ORF">SAMN05421647_10579</name>
</gene>
<sequence>MQQKASIHSDPWLRRCMKLGIPLAILCVLSLWLGQTMGSPALGWIFVLTLPPVLLLGLTYNLRYLLLWQRARQSDSG</sequence>
<organism evidence="2 3">
    <name type="scientific">Marinobacterium stanieri</name>
    <dbReference type="NCBI Taxonomy" id="49186"/>
    <lineage>
        <taxon>Bacteria</taxon>
        <taxon>Pseudomonadati</taxon>
        <taxon>Pseudomonadota</taxon>
        <taxon>Gammaproteobacteria</taxon>
        <taxon>Oceanospirillales</taxon>
        <taxon>Oceanospirillaceae</taxon>
        <taxon>Marinobacterium</taxon>
    </lineage>
</organism>
<keyword evidence="1" id="KW-1133">Transmembrane helix</keyword>
<protein>
    <submittedName>
        <fullName evidence="2">Uncharacterized protein</fullName>
    </submittedName>
</protein>
<proteinExistence type="predicted"/>
<keyword evidence="1" id="KW-0472">Membrane</keyword>
<dbReference type="STRING" id="49186.SAMN05421647_10579"/>
<accession>A0A1N6T151</accession>
<feature type="transmembrane region" description="Helical" evidence="1">
    <location>
        <begin position="41"/>
        <end position="62"/>
    </location>
</feature>
<dbReference type="Proteomes" id="UP000186895">
    <property type="component" value="Unassembled WGS sequence"/>
</dbReference>
<evidence type="ECO:0000256" key="1">
    <source>
        <dbReference type="SAM" id="Phobius"/>
    </source>
</evidence>
<name>A0A1N6T151_9GAMM</name>
<evidence type="ECO:0000313" key="3">
    <source>
        <dbReference type="Proteomes" id="UP000186895"/>
    </source>
</evidence>
<reference evidence="2 3" key="1">
    <citation type="submission" date="2017-01" db="EMBL/GenBank/DDBJ databases">
        <authorList>
            <person name="Mah S.A."/>
            <person name="Swanson W.J."/>
            <person name="Moy G.W."/>
            <person name="Vacquier V.D."/>
        </authorList>
    </citation>
    <scope>NUCLEOTIDE SEQUENCE [LARGE SCALE GENOMIC DNA]</scope>
    <source>
        <strain evidence="2 3">DSM 7027</strain>
    </source>
</reference>
<keyword evidence="1" id="KW-0812">Transmembrane</keyword>
<dbReference type="AlphaFoldDB" id="A0A1N6T151"/>
<evidence type="ECO:0000313" key="2">
    <source>
        <dbReference type="EMBL" id="SIQ47091.1"/>
    </source>
</evidence>
<dbReference type="eggNOG" id="ENOG50332QY">
    <property type="taxonomic scope" value="Bacteria"/>
</dbReference>
<dbReference type="EMBL" id="FTMN01000005">
    <property type="protein sequence ID" value="SIQ47091.1"/>
    <property type="molecule type" value="Genomic_DNA"/>
</dbReference>
<feature type="transmembrane region" description="Helical" evidence="1">
    <location>
        <begin position="12"/>
        <end position="35"/>
    </location>
</feature>
<keyword evidence="3" id="KW-1185">Reference proteome</keyword>